<evidence type="ECO:0000259" key="15">
    <source>
        <dbReference type="PROSITE" id="PS50157"/>
    </source>
</evidence>
<dbReference type="InterPro" id="IPR044288">
    <property type="entry name" value="ZNF598/HEL2"/>
</dbReference>
<dbReference type="GO" id="GO:0061630">
    <property type="term" value="F:ubiquitin protein ligase activity"/>
    <property type="evidence" value="ECO:0007669"/>
    <property type="project" value="UniProtKB-EC"/>
</dbReference>
<protein>
    <recommendedName>
        <fullName evidence="4">RING-type E3 ubiquitin transferase</fullName>
        <ecNumber evidence="4">2.3.2.27</ecNumber>
    </recommendedName>
</protein>
<dbReference type="Proteomes" id="UP000249723">
    <property type="component" value="Unassembled WGS sequence"/>
</dbReference>
<dbReference type="InterPro" id="IPR041888">
    <property type="entry name" value="RING-HC_ZNF598/HEL2"/>
</dbReference>
<sequence length="858" mass="92113">MASSTSAPPGISARRAAFGGQLSTPDGATTSVPASRSTPTTQSSHTNTSASTRNEQAKSSASTNTPSRAGKGKGPASSSRSKQPQSTSSSSQRGQSGNGNKQNNHVTSSLEGVLSPSQAALDAAAMAQATQEEEETICLICADTATFWAVGVCNHRTCHTCSIRLRALYKKKECTLCKLTYRVACSFLQTECDRVVFTSSPDRPYLDFPDSVVPFSDAKVSRAQTCLACARSAADKARSTFHRQLGISFETREQMDDSLALLRFNCPISTCDSICLGWGDLKRHVRSSHQSNLCDLCCSNKKIFAHEHSMFANRELNQHIQNDHNSCEFCRRAFYDADQLYAHCRDAHEECFICVRQGIRHQYHLNYSQLEAHYKAAHYLCPHPTCLEKKFIVFETELDLQAHAVQEHGAALAGDQRSRRDARRIETNFTYEAADAGPPMGGRGGRGDTRGGRRGGRGGGSGRDGGRRTDAAPAAAAFVSTTDAPNRSRVIPGLGPAASLTNGSTSRTNRFGAALTSDSNPASAPSSGRATPDPTTVERHAQVMRLVADAVAGSEAKATSFKLAIRAFRANEVSADDLVDQLWNVFDQDADKAEPIVKGVAGLMEDADKKAALHAAWRDRRIEQNQFPSLTALAPTLHGVPTTTNNSSPRALNSRSTRDQRDPNIWARVEQAANRPGAIVSANPFPALSSARNVVPGMAPRQPARGVGHHTPWSASASSSGAGSSTPTPPATRYPSPSPTLGAMPPLRSSAHPPSSTPVTRQAPPPSIARRTEFPSLPVSTTEIDRRARMRAAMGKPSQTILDGSPSNERSASPWGPGNSRDEQEVDVETNEGVTQGVDKKKKKKTKVLLMSRGMHHA</sequence>
<dbReference type="CDD" id="cd16615">
    <property type="entry name" value="RING-HC_ZNF598"/>
    <property type="match status" value="1"/>
</dbReference>
<feature type="compositionally biased region" description="Polar residues" evidence="13">
    <location>
        <begin position="641"/>
        <end position="655"/>
    </location>
</feature>
<dbReference type="PROSITE" id="PS50089">
    <property type="entry name" value="ZF_RING_2"/>
    <property type="match status" value="1"/>
</dbReference>
<evidence type="ECO:0000313" key="17">
    <source>
        <dbReference type="Proteomes" id="UP000249723"/>
    </source>
</evidence>
<dbReference type="SMART" id="SM00355">
    <property type="entry name" value="ZnF_C2H2"/>
    <property type="match status" value="3"/>
</dbReference>
<feature type="compositionally biased region" description="Polar residues" evidence="13">
    <location>
        <begin position="21"/>
        <end position="67"/>
    </location>
</feature>
<dbReference type="AlphaFoldDB" id="A0A2X0LM61"/>
<evidence type="ECO:0000256" key="6">
    <source>
        <dbReference type="ARBA" id="ARBA00022553"/>
    </source>
</evidence>
<feature type="compositionally biased region" description="Pro residues" evidence="13">
    <location>
        <begin position="727"/>
        <end position="738"/>
    </location>
</feature>
<comment type="catalytic activity">
    <reaction evidence="1">
        <text>S-ubiquitinyl-[E2 ubiquitin-conjugating enzyme]-L-cysteine + [acceptor protein]-L-lysine = [E2 ubiquitin-conjugating enzyme]-L-cysteine + N(6)-ubiquitinyl-[acceptor protein]-L-lysine.</text>
        <dbReference type="EC" id="2.3.2.27"/>
    </reaction>
</comment>
<dbReference type="GO" id="GO:0043022">
    <property type="term" value="F:ribosome binding"/>
    <property type="evidence" value="ECO:0007669"/>
    <property type="project" value="TreeGrafter"/>
</dbReference>
<feature type="compositionally biased region" description="Low complexity" evidence="13">
    <location>
        <begin position="711"/>
        <end position="726"/>
    </location>
</feature>
<keyword evidence="8" id="KW-0479">Metal-binding</keyword>
<dbReference type="PANTHER" id="PTHR22938">
    <property type="entry name" value="ZINC FINGER PROTEIN 598"/>
    <property type="match status" value="1"/>
</dbReference>
<feature type="compositionally biased region" description="Polar residues" evidence="13">
    <location>
        <begin position="797"/>
        <end position="811"/>
    </location>
</feature>
<keyword evidence="17" id="KW-1185">Reference proteome</keyword>
<evidence type="ECO:0000256" key="11">
    <source>
        <dbReference type="ARBA" id="ARBA00035113"/>
    </source>
</evidence>
<dbReference type="PROSITE" id="PS50157">
    <property type="entry name" value="ZINC_FINGER_C2H2_2"/>
    <property type="match status" value="1"/>
</dbReference>
<evidence type="ECO:0000256" key="12">
    <source>
        <dbReference type="PROSITE-ProRule" id="PRU00042"/>
    </source>
</evidence>
<comment type="similarity">
    <text evidence="11">Belongs to the ZNF598/HEL2 family.</text>
</comment>
<dbReference type="SUPFAM" id="SSF57850">
    <property type="entry name" value="RING/U-box"/>
    <property type="match status" value="1"/>
</dbReference>
<feature type="compositionally biased region" description="Polar residues" evidence="13">
    <location>
        <begin position="516"/>
        <end position="529"/>
    </location>
</feature>
<feature type="domain" description="C2H2-type" evidence="15">
    <location>
        <begin position="325"/>
        <end position="348"/>
    </location>
</feature>
<dbReference type="InterPro" id="IPR056437">
    <property type="entry name" value="Znf-C2H2_ZNF598/HEL2"/>
</dbReference>
<dbReference type="Pfam" id="PF23230">
    <property type="entry name" value="zf-C2H2_13"/>
    <property type="match status" value="1"/>
</dbReference>
<evidence type="ECO:0000256" key="4">
    <source>
        <dbReference type="ARBA" id="ARBA00012483"/>
    </source>
</evidence>
<dbReference type="EC" id="2.3.2.27" evidence="4"/>
<dbReference type="GO" id="GO:0016567">
    <property type="term" value="P:protein ubiquitination"/>
    <property type="evidence" value="ECO:0007669"/>
    <property type="project" value="TreeGrafter"/>
</dbReference>
<accession>A0A2X0LM61</accession>
<feature type="region of interest" description="Disordered" evidence="13">
    <location>
        <begin position="635"/>
        <end position="664"/>
    </location>
</feature>
<dbReference type="GO" id="GO:0072344">
    <property type="term" value="P:rescue of stalled ribosome"/>
    <property type="evidence" value="ECO:0007669"/>
    <property type="project" value="InterPro"/>
</dbReference>
<dbReference type="GO" id="GO:0005737">
    <property type="term" value="C:cytoplasm"/>
    <property type="evidence" value="ECO:0007669"/>
    <property type="project" value="UniProtKB-SubCell"/>
</dbReference>
<dbReference type="OrthoDB" id="3838338at2759"/>
<comment type="subcellular location">
    <subcellularLocation>
        <location evidence="2">Cytoplasm</location>
    </subcellularLocation>
</comment>
<dbReference type="InterPro" id="IPR013087">
    <property type="entry name" value="Znf_C2H2_type"/>
</dbReference>
<evidence type="ECO:0000256" key="10">
    <source>
        <dbReference type="ARBA" id="ARBA00022833"/>
    </source>
</evidence>
<organism evidence="16 17">
    <name type="scientific">Microbotryum saponariae</name>
    <dbReference type="NCBI Taxonomy" id="289078"/>
    <lineage>
        <taxon>Eukaryota</taxon>
        <taxon>Fungi</taxon>
        <taxon>Dikarya</taxon>
        <taxon>Basidiomycota</taxon>
        <taxon>Pucciniomycotina</taxon>
        <taxon>Microbotryomycetes</taxon>
        <taxon>Microbotryales</taxon>
        <taxon>Microbotryaceae</taxon>
        <taxon>Microbotryum</taxon>
    </lineage>
</organism>
<name>A0A2X0LM61_9BASI</name>
<keyword evidence="9 12" id="KW-0863">Zinc-finger</keyword>
<evidence type="ECO:0000259" key="14">
    <source>
        <dbReference type="PROSITE" id="PS50089"/>
    </source>
</evidence>
<feature type="domain" description="RING-type" evidence="14">
    <location>
        <begin position="138"/>
        <end position="178"/>
    </location>
</feature>
<keyword evidence="6" id="KW-0597">Phosphoprotein</keyword>
<dbReference type="PANTHER" id="PTHR22938:SF0">
    <property type="entry name" value="E3 UBIQUITIN-PROTEIN LIGASE ZNF598"/>
    <property type="match status" value="1"/>
</dbReference>
<evidence type="ECO:0000313" key="16">
    <source>
        <dbReference type="EMBL" id="SCZ96012.1"/>
    </source>
</evidence>
<evidence type="ECO:0000256" key="1">
    <source>
        <dbReference type="ARBA" id="ARBA00000900"/>
    </source>
</evidence>
<evidence type="ECO:0000256" key="7">
    <source>
        <dbReference type="ARBA" id="ARBA00022679"/>
    </source>
</evidence>
<comment type="pathway">
    <text evidence="3">Protein modification; protein ubiquitination.</text>
</comment>
<dbReference type="Pfam" id="PF23202">
    <property type="entry name" value="PAH_ZNF598"/>
    <property type="match status" value="1"/>
</dbReference>
<evidence type="ECO:0000256" key="9">
    <source>
        <dbReference type="ARBA" id="ARBA00022771"/>
    </source>
</evidence>
<keyword evidence="10" id="KW-0862">Zinc</keyword>
<proteinExistence type="inferred from homology"/>
<evidence type="ECO:0000256" key="2">
    <source>
        <dbReference type="ARBA" id="ARBA00004496"/>
    </source>
</evidence>
<dbReference type="InterPro" id="IPR001841">
    <property type="entry name" value="Znf_RING"/>
</dbReference>
<evidence type="ECO:0000256" key="5">
    <source>
        <dbReference type="ARBA" id="ARBA00022490"/>
    </source>
</evidence>
<dbReference type="STRING" id="289078.A0A2X0LM61"/>
<feature type="region of interest" description="Disordered" evidence="13">
    <location>
        <begin position="1"/>
        <end position="110"/>
    </location>
</feature>
<reference evidence="17" key="1">
    <citation type="submission" date="2016-10" db="EMBL/GenBank/DDBJ databases">
        <authorList>
            <person name="Jeantristanb JTB J.-T."/>
            <person name="Ricardo R."/>
        </authorList>
    </citation>
    <scope>NUCLEOTIDE SEQUENCE [LARGE SCALE GENOMIC DNA]</scope>
</reference>
<feature type="compositionally biased region" description="Low complexity" evidence="13">
    <location>
        <begin position="77"/>
        <end position="104"/>
    </location>
</feature>
<keyword evidence="5" id="KW-0963">Cytoplasm</keyword>
<feature type="region of interest" description="Disordered" evidence="13">
    <location>
        <begin position="696"/>
        <end position="858"/>
    </location>
</feature>
<gene>
    <name evidence="16" type="ORF">BZ3500_MVSOF-1268-A1-R1_CHR8-1G09945</name>
</gene>
<dbReference type="GO" id="GO:0008270">
    <property type="term" value="F:zinc ion binding"/>
    <property type="evidence" value="ECO:0007669"/>
    <property type="project" value="UniProtKB-KW"/>
</dbReference>
<dbReference type="InterPro" id="IPR057634">
    <property type="entry name" value="PAH_ZNF598/HEL2"/>
</dbReference>
<keyword evidence="7" id="KW-0808">Transferase</keyword>
<evidence type="ECO:0000256" key="3">
    <source>
        <dbReference type="ARBA" id="ARBA00004906"/>
    </source>
</evidence>
<feature type="region of interest" description="Disordered" evidence="13">
    <location>
        <begin position="433"/>
        <end position="536"/>
    </location>
</feature>
<dbReference type="EMBL" id="FMWP01000087">
    <property type="protein sequence ID" value="SCZ96012.1"/>
    <property type="molecule type" value="Genomic_DNA"/>
</dbReference>
<feature type="compositionally biased region" description="Polar residues" evidence="13">
    <location>
        <begin position="499"/>
        <end position="509"/>
    </location>
</feature>
<evidence type="ECO:0000256" key="8">
    <source>
        <dbReference type="ARBA" id="ARBA00022723"/>
    </source>
</evidence>
<evidence type="ECO:0000256" key="13">
    <source>
        <dbReference type="SAM" id="MobiDB-lite"/>
    </source>
</evidence>
<dbReference type="PROSITE" id="PS00028">
    <property type="entry name" value="ZINC_FINGER_C2H2_1"/>
    <property type="match status" value="2"/>
</dbReference>